<protein>
    <submittedName>
        <fullName evidence="1">Uncharacterized protein</fullName>
    </submittedName>
</protein>
<dbReference type="KEGG" id="mgot:MgSA37_03917"/>
<evidence type="ECO:0000313" key="1">
    <source>
        <dbReference type="EMBL" id="BAU55725.1"/>
    </source>
</evidence>
<dbReference type="RefSeq" id="WP_096354157.1">
    <property type="nucleotide sequence ID" value="NZ_AP017313.1"/>
</dbReference>
<dbReference type="SUPFAM" id="SSF49464">
    <property type="entry name" value="Carboxypeptidase regulatory domain-like"/>
    <property type="match status" value="1"/>
</dbReference>
<dbReference type="InterPro" id="IPR008969">
    <property type="entry name" value="CarboxyPept-like_regulatory"/>
</dbReference>
<evidence type="ECO:0000313" key="2">
    <source>
        <dbReference type="Proteomes" id="UP000218263"/>
    </source>
</evidence>
<dbReference type="AlphaFoldDB" id="A0A0X8X4U3"/>
<dbReference type="Gene3D" id="2.60.40.1120">
    <property type="entry name" value="Carboxypeptidase-like, regulatory domain"/>
    <property type="match status" value="1"/>
</dbReference>
<sequence length="132" mass="14257">MSLFTSCNEIIGSEWSRVVDFQYTGNGDSIYTILYGKVFEINKIDNIGDTIPVSGAAIKAEQNGTVVKTDLKGSFSIEPGKGTFTLTIAKPGYQTLQMTNYISDPDRVSNTAIVLVKGSGINRFEIPAPAAR</sequence>
<organism evidence="1 2">
    <name type="scientific">Mucilaginibacter gotjawali</name>
    <dbReference type="NCBI Taxonomy" id="1550579"/>
    <lineage>
        <taxon>Bacteria</taxon>
        <taxon>Pseudomonadati</taxon>
        <taxon>Bacteroidota</taxon>
        <taxon>Sphingobacteriia</taxon>
        <taxon>Sphingobacteriales</taxon>
        <taxon>Sphingobacteriaceae</taxon>
        <taxon>Mucilaginibacter</taxon>
    </lineage>
</organism>
<dbReference type="OrthoDB" id="9959861at2"/>
<accession>A0A0X8X4U3</accession>
<dbReference type="Proteomes" id="UP000218263">
    <property type="component" value="Chromosome"/>
</dbReference>
<dbReference type="EMBL" id="AP017313">
    <property type="protein sequence ID" value="BAU55725.1"/>
    <property type="molecule type" value="Genomic_DNA"/>
</dbReference>
<proteinExistence type="predicted"/>
<keyword evidence="2" id="KW-1185">Reference proteome</keyword>
<name>A0A0X8X4U3_9SPHI</name>
<gene>
    <name evidence="1" type="ORF">MgSA37_03917</name>
</gene>
<reference evidence="1 2" key="1">
    <citation type="submission" date="2015-12" db="EMBL/GenBank/DDBJ databases">
        <title>Genome sequence of Mucilaginibacter gotjawali.</title>
        <authorList>
            <person name="Lee J.S."/>
            <person name="Lee K.C."/>
            <person name="Kim K.K."/>
            <person name="Lee B.W."/>
        </authorList>
    </citation>
    <scope>NUCLEOTIDE SEQUENCE [LARGE SCALE GENOMIC DNA]</scope>
    <source>
        <strain evidence="1 2">SA3-7</strain>
    </source>
</reference>